<evidence type="ECO:0000259" key="3">
    <source>
        <dbReference type="Pfam" id="PF00884"/>
    </source>
</evidence>
<dbReference type="GO" id="GO:0016740">
    <property type="term" value="F:transferase activity"/>
    <property type="evidence" value="ECO:0007669"/>
    <property type="project" value="UniProtKB-KW"/>
</dbReference>
<organism evidence="4">
    <name type="scientific">Caldilineaceae bacterium SB0664_bin_27</name>
    <dbReference type="NCBI Taxonomy" id="2605260"/>
    <lineage>
        <taxon>Bacteria</taxon>
        <taxon>Bacillati</taxon>
        <taxon>Chloroflexota</taxon>
        <taxon>Caldilineae</taxon>
        <taxon>Caldilineales</taxon>
        <taxon>Caldilineaceae</taxon>
    </lineage>
</organism>
<dbReference type="Pfam" id="PF00884">
    <property type="entry name" value="Sulfatase"/>
    <property type="match status" value="1"/>
</dbReference>
<keyword evidence="2 4" id="KW-0378">Hydrolase</keyword>
<protein>
    <submittedName>
        <fullName evidence="4">Sulfatase-like hydrolase/transferase</fullName>
    </submittedName>
</protein>
<dbReference type="PANTHER" id="PTHR45953:SF1">
    <property type="entry name" value="IDURONATE 2-SULFATASE"/>
    <property type="match status" value="1"/>
</dbReference>
<dbReference type="GO" id="GO:0005737">
    <property type="term" value="C:cytoplasm"/>
    <property type="evidence" value="ECO:0007669"/>
    <property type="project" value="TreeGrafter"/>
</dbReference>
<evidence type="ECO:0000256" key="2">
    <source>
        <dbReference type="ARBA" id="ARBA00022801"/>
    </source>
</evidence>
<gene>
    <name evidence="4" type="ORF">F4Y42_18120</name>
</gene>
<dbReference type="AlphaFoldDB" id="A0A6B0YY44"/>
<keyword evidence="1" id="KW-0479">Metal-binding</keyword>
<dbReference type="Gene3D" id="3.40.720.10">
    <property type="entry name" value="Alkaline Phosphatase, subunit A"/>
    <property type="match status" value="1"/>
</dbReference>
<feature type="domain" description="Sulfatase N-terminal" evidence="3">
    <location>
        <begin position="4"/>
        <end position="367"/>
    </location>
</feature>
<dbReference type="InterPro" id="IPR000917">
    <property type="entry name" value="Sulfatase_N"/>
</dbReference>
<proteinExistence type="predicted"/>
<accession>A0A6B0YY44</accession>
<sequence>MRRPNFLIIYTDQQRWDGLGVNGNPDIHTPHLDRLANQSVNFDRCFVQNPVCMPSRLSFLTGQYPSTLGITHMGVPVPEETVTLPRLLGPYGYRSANIGKLHFQPHANRDHRTHHPPYGFDHLEISDEPGSYEDAYRAWVRRLAPDQLPHVSLGQAPMSEIWQAAMGIEDGIEHPAERFPIRPLASRCRDDMTHTAFVAEQSIEFMRHQAGTGQPFLCIAGIYSPHSPWVAPQHYFDLYDTDSLQLPTFPQEIESQRGPQNYPDDELRLARQGYYGQISEVDLHVGRMLSSLDEMGIADDTVVIFTSDHGEWLGEHLRYGKGYPAHDQCSRVPLLIRPPGDTFTARRDSGLTEALDVLPTILDLAGIQVPPHLQGSSLLPRLHGDAPGGASALTEHTGWKSLRTDHFRYLLHADGTENLYDLSAEWGDYRDVASDHAYASDLAASRHELGRKLLAAERPLPRAWPY</sequence>
<dbReference type="GO" id="GO:0046872">
    <property type="term" value="F:metal ion binding"/>
    <property type="evidence" value="ECO:0007669"/>
    <property type="project" value="UniProtKB-KW"/>
</dbReference>
<name>A0A6B0YY44_9CHLR</name>
<dbReference type="InterPro" id="IPR017850">
    <property type="entry name" value="Alkaline_phosphatase_core_sf"/>
</dbReference>
<reference evidence="4" key="1">
    <citation type="submission" date="2019-09" db="EMBL/GenBank/DDBJ databases">
        <title>Characterisation of the sponge microbiome using genome-centric metagenomics.</title>
        <authorList>
            <person name="Engelberts J.P."/>
            <person name="Robbins S.J."/>
            <person name="De Goeij J.M."/>
            <person name="Aranda M."/>
            <person name="Bell S.C."/>
            <person name="Webster N.S."/>
        </authorList>
    </citation>
    <scope>NUCLEOTIDE SEQUENCE</scope>
    <source>
        <strain evidence="4">SB0664_bin_27</strain>
    </source>
</reference>
<evidence type="ECO:0000256" key="1">
    <source>
        <dbReference type="ARBA" id="ARBA00022723"/>
    </source>
</evidence>
<dbReference type="SUPFAM" id="SSF53649">
    <property type="entry name" value="Alkaline phosphatase-like"/>
    <property type="match status" value="1"/>
</dbReference>
<keyword evidence="4" id="KW-0808">Transferase</keyword>
<comment type="caution">
    <text evidence="4">The sequence shown here is derived from an EMBL/GenBank/DDBJ whole genome shotgun (WGS) entry which is preliminary data.</text>
</comment>
<dbReference type="PANTHER" id="PTHR45953">
    <property type="entry name" value="IDURONATE 2-SULFATASE"/>
    <property type="match status" value="1"/>
</dbReference>
<dbReference type="EMBL" id="VXRG01000148">
    <property type="protein sequence ID" value="MXY95361.1"/>
    <property type="molecule type" value="Genomic_DNA"/>
</dbReference>
<dbReference type="GO" id="GO:0008484">
    <property type="term" value="F:sulfuric ester hydrolase activity"/>
    <property type="evidence" value="ECO:0007669"/>
    <property type="project" value="TreeGrafter"/>
</dbReference>
<evidence type="ECO:0000313" key="4">
    <source>
        <dbReference type="EMBL" id="MXY95361.1"/>
    </source>
</evidence>